<keyword evidence="6" id="KW-0653">Protein transport</keyword>
<feature type="compositionally biased region" description="Polar residues" evidence="11">
    <location>
        <begin position="352"/>
        <end position="377"/>
    </location>
</feature>
<organism evidence="13 14">
    <name type="scientific">Tetrahymena thermophila (strain SB210)</name>
    <dbReference type="NCBI Taxonomy" id="312017"/>
    <lineage>
        <taxon>Eukaryota</taxon>
        <taxon>Sar</taxon>
        <taxon>Alveolata</taxon>
        <taxon>Ciliophora</taxon>
        <taxon>Intramacronucleata</taxon>
        <taxon>Oligohymenophorea</taxon>
        <taxon>Hymenostomatida</taxon>
        <taxon>Tetrahymenina</taxon>
        <taxon>Tetrahymenidae</taxon>
        <taxon>Tetrahymena</taxon>
    </lineage>
</organism>
<dbReference type="PROSITE" id="PS50206">
    <property type="entry name" value="RHODANESE_3"/>
    <property type="match status" value="1"/>
</dbReference>
<dbReference type="InParanoid" id="I7MGJ6"/>
<dbReference type="InterPro" id="IPR001763">
    <property type="entry name" value="Rhodanese-like_dom"/>
</dbReference>
<evidence type="ECO:0000256" key="11">
    <source>
        <dbReference type="SAM" id="MobiDB-lite"/>
    </source>
</evidence>
<evidence type="ECO:0000256" key="3">
    <source>
        <dbReference type="ARBA" id="ARBA00022448"/>
    </source>
</evidence>
<dbReference type="GO" id="GO:0036064">
    <property type="term" value="C:ciliary basal body"/>
    <property type="evidence" value="ECO:0007669"/>
    <property type="project" value="TreeGrafter"/>
</dbReference>
<dbReference type="SUPFAM" id="SSF52821">
    <property type="entry name" value="Rhodanese/Cell cycle control phosphatase"/>
    <property type="match status" value="1"/>
</dbReference>
<dbReference type="EMBL" id="GG662587">
    <property type="protein sequence ID" value="EAR85229.4"/>
    <property type="molecule type" value="Genomic_DNA"/>
</dbReference>
<evidence type="ECO:0000313" key="13">
    <source>
        <dbReference type="EMBL" id="EAR85229.4"/>
    </source>
</evidence>
<dbReference type="PANTHER" id="PTHR44390">
    <property type="entry name" value="CENTROSOMAL PROTEIN OF 41 KDA"/>
    <property type="match status" value="1"/>
</dbReference>
<evidence type="ECO:0000256" key="9">
    <source>
        <dbReference type="ARBA" id="ARBA00023273"/>
    </source>
</evidence>
<dbReference type="InterPro" id="IPR036873">
    <property type="entry name" value="Rhodanese-like_dom_sf"/>
</dbReference>
<dbReference type="Pfam" id="PF00581">
    <property type="entry name" value="Rhodanese"/>
    <property type="match status" value="1"/>
</dbReference>
<dbReference type="GeneID" id="7831770"/>
<keyword evidence="4" id="KW-0963">Cytoplasm</keyword>
<accession>I7MGJ6</accession>
<evidence type="ECO:0000256" key="8">
    <source>
        <dbReference type="ARBA" id="ARBA00023212"/>
    </source>
</evidence>
<keyword evidence="5" id="KW-0970">Cilium biogenesis/degradation</keyword>
<evidence type="ECO:0000313" key="14">
    <source>
        <dbReference type="Proteomes" id="UP000009168"/>
    </source>
</evidence>
<dbReference type="GO" id="GO:0060271">
    <property type="term" value="P:cilium assembly"/>
    <property type="evidence" value="ECO:0007669"/>
    <property type="project" value="TreeGrafter"/>
</dbReference>
<evidence type="ECO:0000256" key="2">
    <source>
        <dbReference type="ARBA" id="ARBA00004300"/>
    </source>
</evidence>
<comment type="similarity">
    <text evidence="10">Belongs to the CEP41 family.</text>
</comment>
<keyword evidence="8" id="KW-0206">Cytoskeleton</keyword>
<name>I7MGJ6_TETTS</name>
<evidence type="ECO:0000256" key="10">
    <source>
        <dbReference type="ARBA" id="ARBA00038465"/>
    </source>
</evidence>
<dbReference type="Proteomes" id="UP000009168">
    <property type="component" value="Unassembled WGS sequence"/>
</dbReference>
<protein>
    <submittedName>
        <fullName evidence="13">Rhodanese-like domain protein</fullName>
    </submittedName>
</protein>
<feature type="region of interest" description="Disordered" evidence="11">
    <location>
        <begin position="352"/>
        <end position="390"/>
    </location>
</feature>
<dbReference type="AlphaFoldDB" id="I7MGJ6"/>
<evidence type="ECO:0000256" key="4">
    <source>
        <dbReference type="ARBA" id="ARBA00022490"/>
    </source>
</evidence>
<dbReference type="RefSeq" id="XP_001032892.4">
    <property type="nucleotide sequence ID" value="XM_001032892.4"/>
</dbReference>
<evidence type="ECO:0000256" key="7">
    <source>
        <dbReference type="ARBA" id="ARBA00023069"/>
    </source>
</evidence>
<keyword evidence="14" id="KW-1185">Reference proteome</keyword>
<evidence type="ECO:0000256" key="5">
    <source>
        <dbReference type="ARBA" id="ARBA00022794"/>
    </source>
</evidence>
<dbReference type="OrthoDB" id="70250at2759"/>
<dbReference type="GO" id="GO:0005813">
    <property type="term" value="C:centrosome"/>
    <property type="evidence" value="ECO:0007669"/>
    <property type="project" value="UniProtKB-SubCell"/>
</dbReference>
<dbReference type="SMART" id="SM00450">
    <property type="entry name" value="RHOD"/>
    <property type="match status" value="1"/>
</dbReference>
<dbReference type="GO" id="GO:0015031">
    <property type="term" value="P:protein transport"/>
    <property type="evidence" value="ECO:0007669"/>
    <property type="project" value="UniProtKB-KW"/>
</dbReference>
<comment type="subcellular location">
    <subcellularLocation>
        <location evidence="1">Cytoplasm</location>
        <location evidence="1">Cytoskeleton</location>
        <location evidence="1">Cilium basal body</location>
    </subcellularLocation>
    <subcellularLocation>
        <location evidence="2">Cytoplasm</location>
        <location evidence="2">Cytoskeleton</location>
        <location evidence="2">Microtubule organizing center</location>
        <location evidence="2">Centrosome</location>
    </subcellularLocation>
</comment>
<dbReference type="PANTHER" id="PTHR44390:SF1">
    <property type="entry name" value="CENTROSOMAL PROTEIN OF 41 KDA"/>
    <property type="match status" value="1"/>
</dbReference>
<evidence type="ECO:0000256" key="6">
    <source>
        <dbReference type="ARBA" id="ARBA00022927"/>
    </source>
</evidence>
<proteinExistence type="inferred from homology"/>
<dbReference type="CDD" id="cd00158">
    <property type="entry name" value="RHOD"/>
    <property type="match status" value="1"/>
</dbReference>
<evidence type="ECO:0000256" key="1">
    <source>
        <dbReference type="ARBA" id="ARBA00004120"/>
    </source>
</evidence>
<keyword evidence="3" id="KW-0813">Transport</keyword>
<gene>
    <name evidence="13" type="ORF">TTHERM_00486800</name>
</gene>
<evidence type="ECO:0000259" key="12">
    <source>
        <dbReference type="PROSITE" id="PS50206"/>
    </source>
</evidence>
<dbReference type="Gene3D" id="3.40.250.10">
    <property type="entry name" value="Rhodanese-like domain"/>
    <property type="match status" value="1"/>
</dbReference>
<keyword evidence="9" id="KW-0966">Cell projection</keyword>
<sequence>MIQLSQRQFERISNLQIQQILNNFFRPSIAIKLKHLKRNYILKNSYLPSNIYIWFQIRLIKIQIFRKKILNQQSEDFQKIKKESRQKFQTYKHRQLKMDKHKPLGYQYQKKDPLQVKTKPSTKYEHVQKTINSGTTARDVEVKSDKFIAKKKNENFGRISARYLFTLLCLDKNHESIYDLINQNDQQDEQIGKFNYDNVSQASYNSRQSGITQTHEPEQKEGYIDQNSFLLLDVRDETEQQTYRIKESVSYPITNFKRDKVIPILYKFKNASDKVIIVYSSDEKQTITAGQTFFEKGYDNIYILNKGIESFALEYPDHIEGVIPDAIKKQIVQTEKKIVSRQASDNKTTMGITKTSTINSKPTTANKTNRTPINNILNDGKENKPSQQKY</sequence>
<reference evidence="14" key="1">
    <citation type="journal article" date="2006" name="PLoS Biol.">
        <title>Macronuclear genome sequence of the ciliate Tetrahymena thermophila, a model eukaryote.</title>
        <authorList>
            <person name="Eisen J.A."/>
            <person name="Coyne R.S."/>
            <person name="Wu M."/>
            <person name="Wu D."/>
            <person name="Thiagarajan M."/>
            <person name="Wortman J.R."/>
            <person name="Badger J.H."/>
            <person name="Ren Q."/>
            <person name="Amedeo P."/>
            <person name="Jones K.M."/>
            <person name="Tallon L.J."/>
            <person name="Delcher A.L."/>
            <person name="Salzberg S.L."/>
            <person name="Silva J.C."/>
            <person name="Haas B.J."/>
            <person name="Majoros W.H."/>
            <person name="Farzad M."/>
            <person name="Carlton J.M."/>
            <person name="Smith R.K. Jr."/>
            <person name="Garg J."/>
            <person name="Pearlman R.E."/>
            <person name="Karrer K.M."/>
            <person name="Sun L."/>
            <person name="Manning G."/>
            <person name="Elde N.C."/>
            <person name="Turkewitz A.P."/>
            <person name="Asai D.J."/>
            <person name="Wilkes D.E."/>
            <person name="Wang Y."/>
            <person name="Cai H."/>
            <person name="Collins K."/>
            <person name="Stewart B.A."/>
            <person name="Lee S.R."/>
            <person name="Wilamowska K."/>
            <person name="Weinberg Z."/>
            <person name="Ruzzo W.L."/>
            <person name="Wloga D."/>
            <person name="Gaertig J."/>
            <person name="Frankel J."/>
            <person name="Tsao C.-C."/>
            <person name="Gorovsky M.A."/>
            <person name="Keeling P.J."/>
            <person name="Waller R.F."/>
            <person name="Patron N.J."/>
            <person name="Cherry J.M."/>
            <person name="Stover N.A."/>
            <person name="Krieger C.J."/>
            <person name="del Toro C."/>
            <person name="Ryder H.F."/>
            <person name="Williamson S.C."/>
            <person name="Barbeau R.A."/>
            <person name="Hamilton E.P."/>
            <person name="Orias E."/>
        </authorList>
    </citation>
    <scope>NUCLEOTIDE SEQUENCE [LARGE SCALE GENOMIC DNA]</scope>
    <source>
        <strain evidence="14">SB210</strain>
    </source>
</reference>
<dbReference type="InterPro" id="IPR051889">
    <property type="entry name" value="CEP41"/>
</dbReference>
<feature type="domain" description="Rhodanese" evidence="12">
    <location>
        <begin position="225"/>
        <end position="320"/>
    </location>
</feature>
<dbReference type="KEGG" id="tet:TTHERM_00486800"/>
<keyword evidence="7" id="KW-0969">Cilium</keyword>